<name>A0A4R6N9R5_9BURK</name>
<evidence type="ECO:0000256" key="2">
    <source>
        <dbReference type="SAM" id="Phobius"/>
    </source>
</evidence>
<evidence type="ECO:0000256" key="1">
    <source>
        <dbReference type="SAM" id="MobiDB-lite"/>
    </source>
</evidence>
<organism evidence="3 4">
    <name type="scientific">Roseateles asaccharophilus</name>
    <dbReference type="NCBI Taxonomy" id="582607"/>
    <lineage>
        <taxon>Bacteria</taxon>
        <taxon>Pseudomonadati</taxon>
        <taxon>Pseudomonadota</taxon>
        <taxon>Betaproteobacteria</taxon>
        <taxon>Burkholderiales</taxon>
        <taxon>Sphaerotilaceae</taxon>
        <taxon>Roseateles</taxon>
    </lineage>
</organism>
<comment type="caution">
    <text evidence="3">The sequence shown here is derived from an EMBL/GenBank/DDBJ whole genome shotgun (WGS) entry which is preliminary data.</text>
</comment>
<reference evidence="3 4" key="1">
    <citation type="submission" date="2019-03" db="EMBL/GenBank/DDBJ databases">
        <title>Genomic Encyclopedia of Type Strains, Phase IV (KMG-IV): sequencing the most valuable type-strain genomes for metagenomic binning, comparative biology and taxonomic classification.</title>
        <authorList>
            <person name="Goeker M."/>
        </authorList>
    </citation>
    <scope>NUCLEOTIDE SEQUENCE [LARGE SCALE GENOMIC DNA]</scope>
    <source>
        <strain evidence="3 4">DSM 25082</strain>
    </source>
</reference>
<dbReference type="AlphaFoldDB" id="A0A4R6N9R5"/>
<dbReference type="InterPro" id="IPR005625">
    <property type="entry name" value="PepSY-ass_TM"/>
</dbReference>
<feature type="transmembrane region" description="Helical" evidence="2">
    <location>
        <begin position="20"/>
        <end position="41"/>
    </location>
</feature>
<feature type="transmembrane region" description="Helical" evidence="2">
    <location>
        <begin position="198"/>
        <end position="224"/>
    </location>
</feature>
<evidence type="ECO:0000313" key="3">
    <source>
        <dbReference type="EMBL" id="TDP11987.1"/>
    </source>
</evidence>
<sequence>MRADGAREGLRQAMAWLHTWVGLLLGWLLFAIFLTGSLAFFKHELNHWSRPELLGHGPAAPLDAAQLAQAEARLHEAAPGAQSWRLTAADERRPLVQLGWREAAAAGQRARLEQRWLDPASGQLLKPRESFGIGEFFYRFHFELRSAQQSRWITEGRWLVGLATLFMFVALISGVITHRRIFKDFFTFRPRAKAAQRAWLDAHNVSGVLVLPFYFLITFSGLMIMHTLYMPAGIAAVYGLKGGSYFNELAGDPLPRGRGFNAAAGEGQALPRLGQARWEALLAEVRREWPAGPRSRIEGVALLREGGQTLVEFSRHEGDRLQYRSPRLIFEAESGRRLHLADTAAPAARTYGVLYGLHMARFADWPLRWLLFGLGLLGCAMIATGLLLWSVKRAAEDDRRGLARPLGRRLVDTLNLAAIAGLPLAMAALFYANRLLPLDLAQRPDAELQVFYAAWGLSLLLAAAWPGRRGWRALFGLAGLGFAGLALLLAGPWPMQLALGVAALVLLGLAWRCGPRRGAVSSPAPTASASLVTAGQGD</sequence>
<protein>
    <submittedName>
        <fullName evidence="3">Putative iron-regulated membrane protein</fullName>
    </submittedName>
</protein>
<feature type="transmembrane region" description="Helical" evidence="2">
    <location>
        <begin position="473"/>
        <end position="491"/>
    </location>
</feature>
<keyword evidence="2" id="KW-0472">Membrane</keyword>
<keyword evidence="2" id="KW-0812">Transmembrane</keyword>
<feature type="transmembrane region" description="Helical" evidence="2">
    <location>
        <begin position="158"/>
        <end position="177"/>
    </location>
</feature>
<keyword evidence="4" id="KW-1185">Reference proteome</keyword>
<feature type="compositionally biased region" description="Low complexity" evidence="1">
    <location>
        <begin position="519"/>
        <end position="538"/>
    </location>
</feature>
<dbReference type="PANTHER" id="PTHR34219:SF4">
    <property type="entry name" value="PEPSY DOMAIN-CONTAINING PROTEIN"/>
    <property type="match status" value="1"/>
</dbReference>
<feature type="transmembrane region" description="Helical" evidence="2">
    <location>
        <begin position="450"/>
        <end position="466"/>
    </location>
</feature>
<proteinExistence type="predicted"/>
<keyword evidence="2" id="KW-1133">Transmembrane helix</keyword>
<dbReference type="EMBL" id="SNXE01000002">
    <property type="protein sequence ID" value="TDP11987.1"/>
    <property type="molecule type" value="Genomic_DNA"/>
</dbReference>
<accession>A0A4R6N9R5</accession>
<feature type="transmembrane region" description="Helical" evidence="2">
    <location>
        <begin position="410"/>
        <end position="430"/>
    </location>
</feature>
<dbReference type="RefSeq" id="WP_211343816.1">
    <property type="nucleotide sequence ID" value="NZ_JAUFPJ010000002.1"/>
</dbReference>
<feature type="region of interest" description="Disordered" evidence="1">
    <location>
        <begin position="518"/>
        <end position="538"/>
    </location>
</feature>
<dbReference type="Pfam" id="PF03929">
    <property type="entry name" value="PepSY_TM"/>
    <property type="match status" value="1"/>
</dbReference>
<gene>
    <name evidence="3" type="ORF">DFR39_102375</name>
</gene>
<dbReference type="PANTHER" id="PTHR34219">
    <property type="entry name" value="IRON-REGULATED INNER MEMBRANE PROTEIN-RELATED"/>
    <property type="match status" value="1"/>
</dbReference>
<evidence type="ECO:0000313" key="4">
    <source>
        <dbReference type="Proteomes" id="UP000295357"/>
    </source>
</evidence>
<dbReference type="Proteomes" id="UP000295357">
    <property type="component" value="Unassembled WGS sequence"/>
</dbReference>
<feature type="transmembrane region" description="Helical" evidence="2">
    <location>
        <begin position="497"/>
        <end position="514"/>
    </location>
</feature>
<feature type="transmembrane region" description="Helical" evidence="2">
    <location>
        <begin position="369"/>
        <end position="389"/>
    </location>
</feature>